<comment type="caution">
    <text evidence="1">The sequence shown here is derived from an EMBL/GenBank/DDBJ whole genome shotgun (WGS) entry which is preliminary data.</text>
</comment>
<protein>
    <submittedName>
        <fullName evidence="1">12409_t:CDS:1</fullName>
    </submittedName>
</protein>
<name>A0ACA9N189_9GLOM</name>
<feature type="non-terminal residue" evidence="1">
    <location>
        <position position="154"/>
    </location>
</feature>
<sequence length="154" mass="16903">MSSQPTILTVIHSLQSPIPQYVLGILPAITIIGTTPRESLKAILDNWVAEASLLDRLASLVSAYYILIGIFVGISKAAGPCMEDNSLEDWPFIPTLFIWTLPIIYLRIKNGKVVDRVSPELLINPIPVKDLSLDKLYNKKTHVAITALASVTLP</sequence>
<keyword evidence="2" id="KW-1185">Reference proteome</keyword>
<gene>
    <name evidence="1" type="ORF">DHETER_LOCUS8038</name>
</gene>
<reference evidence="1" key="1">
    <citation type="submission" date="2021-06" db="EMBL/GenBank/DDBJ databases">
        <authorList>
            <person name="Kallberg Y."/>
            <person name="Tangrot J."/>
            <person name="Rosling A."/>
        </authorList>
    </citation>
    <scope>NUCLEOTIDE SEQUENCE</scope>
    <source>
        <strain evidence="1">IL203A</strain>
    </source>
</reference>
<dbReference type="Proteomes" id="UP000789702">
    <property type="component" value="Unassembled WGS sequence"/>
</dbReference>
<evidence type="ECO:0000313" key="2">
    <source>
        <dbReference type="Proteomes" id="UP000789702"/>
    </source>
</evidence>
<proteinExistence type="predicted"/>
<organism evidence="1 2">
    <name type="scientific">Dentiscutata heterogama</name>
    <dbReference type="NCBI Taxonomy" id="1316150"/>
    <lineage>
        <taxon>Eukaryota</taxon>
        <taxon>Fungi</taxon>
        <taxon>Fungi incertae sedis</taxon>
        <taxon>Mucoromycota</taxon>
        <taxon>Glomeromycotina</taxon>
        <taxon>Glomeromycetes</taxon>
        <taxon>Diversisporales</taxon>
        <taxon>Gigasporaceae</taxon>
        <taxon>Dentiscutata</taxon>
    </lineage>
</organism>
<accession>A0ACA9N189</accession>
<evidence type="ECO:0000313" key="1">
    <source>
        <dbReference type="EMBL" id="CAG8621593.1"/>
    </source>
</evidence>
<dbReference type="EMBL" id="CAJVPU010012235">
    <property type="protein sequence ID" value="CAG8621593.1"/>
    <property type="molecule type" value="Genomic_DNA"/>
</dbReference>